<accession>A0A5C1AHE9</accession>
<evidence type="ECO:0000313" key="2">
    <source>
        <dbReference type="EMBL" id="QEL17673.1"/>
    </source>
</evidence>
<dbReference type="RefSeq" id="WP_246173443.1">
    <property type="nucleotide sequence ID" value="NZ_CP042425.1"/>
</dbReference>
<dbReference type="EMBL" id="CP042425">
    <property type="protein sequence ID" value="QEL17673.1"/>
    <property type="molecule type" value="Genomic_DNA"/>
</dbReference>
<gene>
    <name evidence="2" type="ORF">PX52LOC_04671</name>
</gene>
<evidence type="ECO:0000313" key="3">
    <source>
        <dbReference type="Proteomes" id="UP000324974"/>
    </source>
</evidence>
<feature type="region of interest" description="Disordered" evidence="1">
    <location>
        <begin position="199"/>
        <end position="228"/>
    </location>
</feature>
<name>A0A5C1AHE9_9BACT</name>
<proteinExistence type="predicted"/>
<keyword evidence="3" id="KW-1185">Reference proteome</keyword>
<protein>
    <submittedName>
        <fullName evidence="2">Uncharacterized protein</fullName>
    </submittedName>
</protein>
<feature type="compositionally biased region" description="Low complexity" evidence="1">
    <location>
        <begin position="199"/>
        <end position="211"/>
    </location>
</feature>
<reference evidence="3" key="1">
    <citation type="submission" date="2019-08" db="EMBL/GenBank/DDBJ databases">
        <title>Limnoglobus roseus gen. nov., sp. nov., a novel freshwater planctomycete with a giant genome from the family Gemmataceae.</title>
        <authorList>
            <person name="Kulichevskaya I.S."/>
            <person name="Naumoff D.G."/>
            <person name="Miroshnikov K."/>
            <person name="Ivanova A."/>
            <person name="Philippov D.A."/>
            <person name="Hakobyan A."/>
            <person name="Rijpstra I.C."/>
            <person name="Sinninghe Damste J.S."/>
            <person name="Liesack W."/>
            <person name="Dedysh S.N."/>
        </authorList>
    </citation>
    <scope>NUCLEOTIDE SEQUENCE [LARGE SCALE GENOMIC DNA]</scope>
    <source>
        <strain evidence="3">PX52</strain>
    </source>
</reference>
<sequence length="228" mass="24315">MTEAQWWACKDVATMLKVIRGRTSDRKRRLFSVGCCRRIWGVLTDPVGRHAVDIAERHADGNATGKELTAASRAAALATADYDPMKSGDEYRAEQAVTAAMNAAAKVGQTLYAAECCAEAAVDGGIERAAQSRLLRDIFGNPFRLVTFDSAWLTPTAVGLAEGIYADRAFDRMPILADAMQDAGCEDVDVLSHCRGDGRTSAGAGSSTAFSRKGDSFQGDSAPRATND</sequence>
<organism evidence="2 3">
    <name type="scientific">Limnoglobus roseus</name>
    <dbReference type="NCBI Taxonomy" id="2598579"/>
    <lineage>
        <taxon>Bacteria</taxon>
        <taxon>Pseudomonadati</taxon>
        <taxon>Planctomycetota</taxon>
        <taxon>Planctomycetia</taxon>
        <taxon>Gemmatales</taxon>
        <taxon>Gemmataceae</taxon>
        <taxon>Limnoglobus</taxon>
    </lineage>
</organism>
<dbReference type="KEGG" id="lrs:PX52LOC_04671"/>
<evidence type="ECO:0000256" key="1">
    <source>
        <dbReference type="SAM" id="MobiDB-lite"/>
    </source>
</evidence>
<dbReference type="AlphaFoldDB" id="A0A5C1AHE9"/>
<dbReference type="Proteomes" id="UP000324974">
    <property type="component" value="Chromosome"/>
</dbReference>